<evidence type="ECO:0000256" key="2">
    <source>
        <dbReference type="ARBA" id="ARBA00001946"/>
    </source>
</evidence>
<dbReference type="CDD" id="cd06131">
    <property type="entry name" value="DNA_pol_III_epsilon_Ecoli_like"/>
    <property type="match status" value="1"/>
</dbReference>
<evidence type="ECO:0000256" key="16">
    <source>
        <dbReference type="ARBA" id="ARBA00049244"/>
    </source>
</evidence>
<evidence type="ECO:0000256" key="11">
    <source>
        <dbReference type="ARBA" id="ARBA00022839"/>
    </source>
</evidence>
<dbReference type="PANTHER" id="PTHR30231">
    <property type="entry name" value="DNA POLYMERASE III SUBUNIT EPSILON"/>
    <property type="match status" value="1"/>
</dbReference>
<dbReference type="InterPro" id="IPR006054">
    <property type="entry name" value="DnaQ"/>
</dbReference>
<dbReference type="InterPro" id="IPR013520">
    <property type="entry name" value="Ribonucl_H"/>
</dbReference>
<evidence type="ECO:0000256" key="3">
    <source>
        <dbReference type="ARBA" id="ARBA00012417"/>
    </source>
</evidence>
<evidence type="ECO:0000256" key="8">
    <source>
        <dbReference type="ARBA" id="ARBA00022722"/>
    </source>
</evidence>
<evidence type="ECO:0000256" key="17">
    <source>
        <dbReference type="RuleBase" id="RU364087"/>
    </source>
</evidence>
<evidence type="ECO:0000313" key="20">
    <source>
        <dbReference type="Proteomes" id="UP001595528"/>
    </source>
</evidence>
<dbReference type="SMART" id="SM00479">
    <property type="entry name" value="EXOIII"/>
    <property type="match status" value="1"/>
</dbReference>
<dbReference type="NCBIfam" id="TIGR00573">
    <property type="entry name" value="dnaq"/>
    <property type="match status" value="1"/>
</dbReference>
<dbReference type="RefSeq" id="WP_379898024.1">
    <property type="nucleotide sequence ID" value="NZ_JBHRTR010000007.1"/>
</dbReference>
<dbReference type="EMBL" id="JBHRTR010000007">
    <property type="protein sequence ID" value="MFC3226065.1"/>
    <property type="molecule type" value="Genomic_DNA"/>
</dbReference>
<keyword evidence="6 17" id="KW-0548">Nucleotidyltransferase</keyword>
<evidence type="ECO:0000256" key="15">
    <source>
        <dbReference type="ARBA" id="ARBA00025483"/>
    </source>
</evidence>
<evidence type="ECO:0000256" key="6">
    <source>
        <dbReference type="ARBA" id="ARBA00022695"/>
    </source>
</evidence>
<dbReference type="GO" id="GO:0003887">
    <property type="term" value="F:DNA-directed DNA polymerase activity"/>
    <property type="evidence" value="ECO:0007669"/>
    <property type="project" value="UniProtKB-EC"/>
</dbReference>
<dbReference type="InterPro" id="IPR036397">
    <property type="entry name" value="RNaseH_sf"/>
</dbReference>
<keyword evidence="13 17" id="KW-0239">DNA-directed DNA polymerase</keyword>
<dbReference type="PANTHER" id="PTHR30231:SF41">
    <property type="entry name" value="DNA POLYMERASE III SUBUNIT EPSILON"/>
    <property type="match status" value="1"/>
</dbReference>
<dbReference type="NCBIfam" id="NF004316">
    <property type="entry name" value="PRK05711.1"/>
    <property type="match status" value="1"/>
</dbReference>
<keyword evidence="10 17" id="KW-0378">Hydrolase</keyword>
<keyword evidence="14 17" id="KW-0464">Manganese</keyword>
<comment type="function">
    <text evidence="15 17">DNA polymerase III is a complex, multichain enzyme responsible for most of the replicative synthesis in bacteria. The epsilon subunit contain the editing function and is a proofreading 3'-5' exonuclease.</text>
</comment>
<evidence type="ECO:0000256" key="14">
    <source>
        <dbReference type="ARBA" id="ARBA00023211"/>
    </source>
</evidence>
<feature type="domain" description="Exonuclease" evidence="18">
    <location>
        <begin position="2"/>
        <end position="172"/>
    </location>
</feature>
<proteinExistence type="predicted"/>
<evidence type="ECO:0000256" key="12">
    <source>
        <dbReference type="ARBA" id="ARBA00022842"/>
    </source>
</evidence>
<dbReference type="NCBIfam" id="TIGR01406">
    <property type="entry name" value="dnaQ_proteo"/>
    <property type="match status" value="1"/>
</dbReference>
<evidence type="ECO:0000256" key="4">
    <source>
        <dbReference type="ARBA" id="ARBA00020352"/>
    </source>
</evidence>
<keyword evidence="20" id="KW-1185">Reference proteome</keyword>
<evidence type="ECO:0000256" key="5">
    <source>
        <dbReference type="ARBA" id="ARBA00022679"/>
    </source>
</evidence>
<dbReference type="InterPro" id="IPR006309">
    <property type="entry name" value="DnaQ_proteo"/>
</dbReference>
<protein>
    <recommendedName>
        <fullName evidence="4 17">DNA polymerase III subunit epsilon</fullName>
        <ecNumber evidence="3 17">2.7.7.7</ecNumber>
    </recommendedName>
</protein>
<sequence>MREIVLDTETTGLNPNGGDRLVEIGCLELRNHVATGESFHVYLNPERDMPEEAFRVHGLSAEFLSGHRTFAEEVQAFLDFIGDDPLVIHNASFDMGFLNAELTRLGLPVLAMDRAVDTVRMARKRFPGAAASLDALCSRFGIDNSARTKHGALLDAELLAEVYLELLGGRQTGLSLQVEEEAGLAAMTGAAPRPPRPHAASAAEQAAHLAFLQAKIAEPIWLRGEGAEEGRG</sequence>
<dbReference type="Pfam" id="PF00929">
    <property type="entry name" value="RNase_T"/>
    <property type="match status" value="1"/>
</dbReference>
<reference evidence="20" key="1">
    <citation type="journal article" date="2019" name="Int. J. Syst. Evol. Microbiol.">
        <title>The Global Catalogue of Microorganisms (GCM) 10K type strain sequencing project: providing services to taxonomists for standard genome sequencing and annotation.</title>
        <authorList>
            <consortium name="The Broad Institute Genomics Platform"/>
            <consortium name="The Broad Institute Genome Sequencing Center for Infectious Disease"/>
            <person name="Wu L."/>
            <person name="Ma J."/>
        </authorList>
    </citation>
    <scope>NUCLEOTIDE SEQUENCE [LARGE SCALE GENOMIC DNA]</scope>
    <source>
        <strain evidence="20">KCTC 42964</strain>
    </source>
</reference>
<keyword evidence="11 17" id="KW-0269">Exonuclease</keyword>
<comment type="cofactor">
    <cofactor evidence="1 17">
        <name>Mn(2+)</name>
        <dbReference type="ChEBI" id="CHEBI:29035"/>
    </cofactor>
</comment>
<comment type="catalytic activity">
    <reaction evidence="16 17">
        <text>DNA(n) + a 2'-deoxyribonucleoside 5'-triphosphate = DNA(n+1) + diphosphate</text>
        <dbReference type="Rhea" id="RHEA:22508"/>
        <dbReference type="Rhea" id="RHEA-COMP:17339"/>
        <dbReference type="Rhea" id="RHEA-COMP:17340"/>
        <dbReference type="ChEBI" id="CHEBI:33019"/>
        <dbReference type="ChEBI" id="CHEBI:61560"/>
        <dbReference type="ChEBI" id="CHEBI:173112"/>
        <dbReference type="EC" id="2.7.7.7"/>
    </reaction>
</comment>
<evidence type="ECO:0000256" key="10">
    <source>
        <dbReference type="ARBA" id="ARBA00022801"/>
    </source>
</evidence>
<evidence type="ECO:0000259" key="18">
    <source>
        <dbReference type="SMART" id="SM00479"/>
    </source>
</evidence>
<dbReference type="EC" id="2.7.7.7" evidence="3 17"/>
<dbReference type="Proteomes" id="UP001595528">
    <property type="component" value="Unassembled WGS sequence"/>
</dbReference>
<evidence type="ECO:0000256" key="9">
    <source>
        <dbReference type="ARBA" id="ARBA00022723"/>
    </source>
</evidence>
<keyword evidence="12 17" id="KW-0460">Magnesium</keyword>
<keyword evidence="5 17" id="KW-0808">Transferase</keyword>
<evidence type="ECO:0000313" key="19">
    <source>
        <dbReference type="EMBL" id="MFC3226065.1"/>
    </source>
</evidence>
<dbReference type="InterPro" id="IPR012337">
    <property type="entry name" value="RNaseH-like_sf"/>
</dbReference>
<keyword evidence="9 17" id="KW-0479">Metal-binding</keyword>
<accession>A0ABV7KV99</accession>
<evidence type="ECO:0000256" key="7">
    <source>
        <dbReference type="ARBA" id="ARBA00022705"/>
    </source>
</evidence>
<name>A0ABV7KV99_9PROT</name>
<organism evidence="19 20">
    <name type="scientific">Marinibaculum pumilum</name>
    <dbReference type="NCBI Taxonomy" id="1766165"/>
    <lineage>
        <taxon>Bacteria</taxon>
        <taxon>Pseudomonadati</taxon>
        <taxon>Pseudomonadota</taxon>
        <taxon>Alphaproteobacteria</taxon>
        <taxon>Rhodospirillales</taxon>
        <taxon>Rhodospirillaceae</taxon>
        <taxon>Marinibaculum</taxon>
    </lineage>
</organism>
<dbReference type="SUPFAM" id="SSF53098">
    <property type="entry name" value="Ribonuclease H-like"/>
    <property type="match status" value="1"/>
</dbReference>
<comment type="cofactor">
    <cofactor evidence="2 17">
        <name>Mg(2+)</name>
        <dbReference type="ChEBI" id="CHEBI:18420"/>
    </cofactor>
</comment>
<evidence type="ECO:0000256" key="1">
    <source>
        <dbReference type="ARBA" id="ARBA00001936"/>
    </source>
</evidence>
<keyword evidence="7 17" id="KW-0235">DNA replication</keyword>
<comment type="caution">
    <text evidence="19">The sequence shown here is derived from an EMBL/GenBank/DDBJ whole genome shotgun (WGS) entry which is preliminary data.</text>
</comment>
<comment type="subunit">
    <text evidence="17">DNA polymerase III contains a core (composed of alpha, epsilon and theta chains) that associates with a tau subunit. This core dimerizes to form the POLIII' complex. PolIII' associates with the gamma complex (composed of gamma, delta, delta', psi and chi chains) and with the beta chain to form the complete DNA polymerase III complex.</text>
</comment>
<keyword evidence="8 17" id="KW-0540">Nuclease</keyword>
<gene>
    <name evidence="17 19" type="primary">dnaQ</name>
    <name evidence="19" type="ORF">ACFOGJ_02430</name>
</gene>
<dbReference type="Gene3D" id="3.30.420.10">
    <property type="entry name" value="Ribonuclease H-like superfamily/Ribonuclease H"/>
    <property type="match status" value="1"/>
</dbReference>
<evidence type="ECO:0000256" key="13">
    <source>
        <dbReference type="ARBA" id="ARBA00022932"/>
    </source>
</evidence>